<dbReference type="EMBL" id="CP001734">
    <property type="protein sequence ID" value="ACV69696.1"/>
    <property type="molecule type" value="Genomic_DNA"/>
</dbReference>
<evidence type="ECO:0000256" key="1">
    <source>
        <dbReference type="HAMAP-Rule" id="MF_00991"/>
    </source>
</evidence>
<dbReference type="GO" id="GO:0009116">
    <property type="term" value="P:nucleoside metabolic process"/>
    <property type="evidence" value="ECO:0007669"/>
    <property type="project" value="InterPro"/>
</dbReference>
<dbReference type="RefSeq" id="WP_015752830.1">
    <property type="nucleotide sequence ID" value="NC_013223.1"/>
</dbReference>
<dbReference type="OrthoDB" id="9788270at2"/>
<protein>
    <recommendedName>
        <fullName evidence="1 2">Futalosine hydrolase</fullName>
        <shortName evidence="1">FL hydrolase</shortName>
        <ecNumber evidence="1 2">3.2.2.26</ecNumber>
    </recommendedName>
    <alternativeName>
        <fullName evidence="1">Futalosine nucleosidase</fullName>
    </alternativeName>
    <alternativeName>
        <fullName evidence="1">Menaquinone biosynthetic enzyme MqnB</fullName>
    </alternativeName>
</protein>
<evidence type="ECO:0000256" key="2">
    <source>
        <dbReference type="NCBIfam" id="TIGR03664"/>
    </source>
</evidence>
<name>C8X5J9_DESRD</name>
<keyword evidence="1" id="KW-0474">Menaquinone biosynthesis</keyword>
<dbReference type="Proteomes" id="UP000001052">
    <property type="component" value="Chromosome"/>
</dbReference>
<dbReference type="GO" id="GO:0008930">
    <property type="term" value="F:methylthioadenosine nucleosidase activity"/>
    <property type="evidence" value="ECO:0007669"/>
    <property type="project" value="TreeGrafter"/>
</dbReference>
<keyword evidence="1" id="KW-0378">Hydrolase</keyword>
<dbReference type="GO" id="GO:0005829">
    <property type="term" value="C:cytosol"/>
    <property type="evidence" value="ECO:0007669"/>
    <property type="project" value="TreeGrafter"/>
</dbReference>
<dbReference type="PANTHER" id="PTHR46832">
    <property type="entry name" value="5'-METHYLTHIOADENOSINE/S-ADENOSYLHOMOCYSTEINE NUCLEOSIDASE"/>
    <property type="match status" value="1"/>
</dbReference>
<dbReference type="NCBIfam" id="TIGR03664">
    <property type="entry name" value="fut_nucase"/>
    <property type="match status" value="1"/>
</dbReference>
<comment type="pathway">
    <text evidence="1">Quinol/quinone metabolism; menaquinone biosynthesis.</text>
</comment>
<accession>C8X5J9</accession>
<dbReference type="STRING" id="485915.Dret_2414"/>
<dbReference type="UniPathway" id="UPA00079"/>
<feature type="domain" description="Nucleoside phosphorylase" evidence="3">
    <location>
        <begin position="51"/>
        <end position="227"/>
    </location>
</feature>
<comment type="similarity">
    <text evidence="1">Belongs to the PNP/UDP phosphorylase family. Futalosine hydrolase subfamily.</text>
</comment>
<dbReference type="Gene3D" id="3.40.50.1580">
    <property type="entry name" value="Nucleoside phosphorylase domain"/>
    <property type="match status" value="1"/>
</dbReference>
<dbReference type="PANTHER" id="PTHR46832:SF2">
    <property type="entry name" value="FUTALOSINE HYDROLASE"/>
    <property type="match status" value="1"/>
</dbReference>
<proteinExistence type="inferred from homology"/>
<dbReference type="InterPro" id="IPR000845">
    <property type="entry name" value="Nucleoside_phosphorylase_d"/>
</dbReference>
<dbReference type="eggNOG" id="COG0775">
    <property type="taxonomic scope" value="Bacteria"/>
</dbReference>
<dbReference type="GO" id="GO:0019284">
    <property type="term" value="P:L-methionine salvage from S-adenosylmethionine"/>
    <property type="evidence" value="ECO:0007669"/>
    <property type="project" value="TreeGrafter"/>
</dbReference>
<evidence type="ECO:0000313" key="5">
    <source>
        <dbReference type="Proteomes" id="UP000001052"/>
    </source>
</evidence>
<dbReference type="KEGG" id="drt:Dret_2414"/>
<comment type="function">
    <text evidence="1">Catalyzes the hydrolysis of futalosine (FL) to dehypoxanthine futalosine (DHFL) and hypoxanthine, a step in the biosynthesis of menaquinone (MK, vitamin K2).</text>
</comment>
<dbReference type="Pfam" id="PF01048">
    <property type="entry name" value="PNP_UDP_1"/>
    <property type="match status" value="1"/>
</dbReference>
<dbReference type="AlphaFoldDB" id="C8X5J9"/>
<sequence>MPRSDPGERGRPDRHLVLVTATAMEMRACLEGWPGAIIPEEGQWCEQPFAEQTMVTLVTGVGPVNAALSLGRLLGTFRPRGVCNLGVAGSFDLQALRLETVCCVTAESWPEFGLRKTEGIDPCGLGLAHGKIGGQVYRDRVPLDPEGGARAMGVCLPACCRVKSLSVAGVSGTLEQAACYRHRYDADIENMEGFALAWACLTQEVPFLELRTISNRVGSRAAGDWNLKAALARLGPVTQALWPGRGDRRTDQ</sequence>
<reference evidence="5" key="1">
    <citation type="submission" date="2009-09" db="EMBL/GenBank/DDBJ databases">
        <title>The complete chromosome of Desulfohalobium retbaense DSM 5692.</title>
        <authorList>
            <consortium name="US DOE Joint Genome Institute (JGI-PGF)"/>
            <person name="Lucas S."/>
            <person name="Copeland A."/>
            <person name="Lapidus A."/>
            <person name="Glavina del Rio T."/>
            <person name="Dalin E."/>
            <person name="Tice H."/>
            <person name="Bruce D."/>
            <person name="Goodwin L."/>
            <person name="Pitluck S."/>
            <person name="Kyrpides N."/>
            <person name="Mavromatis K."/>
            <person name="Ivanova N."/>
            <person name="Mikhailova N."/>
            <person name="Munk A.C."/>
            <person name="Brettin T."/>
            <person name="Detter J.C."/>
            <person name="Han C."/>
            <person name="Tapia R."/>
            <person name="Larimer F."/>
            <person name="Land M."/>
            <person name="Hauser L."/>
            <person name="Markowitz V."/>
            <person name="Cheng J.-F."/>
            <person name="Hugenholtz P."/>
            <person name="Woyke T."/>
            <person name="Wu D."/>
            <person name="Spring S."/>
            <person name="Klenk H.-P."/>
            <person name="Eisen J.A."/>
        </authorList>
    </citation>
    <scope>NUCLEOTIDE SEQUENCE [LARGE SCALE GENOMIC DNA]</scope>
    <source>
        <strain evidence="5">DSM 5692</strain>
    </source>
</reference>
<gene>
    <name evidence="1" type="primary">mqnB</name>
    <name evidence="4" type="ordered locus">Dret_2414</name>
</gene>
<comment type="catalytic activity">
    <reaction evidence="1">
        <text>futalosine + H2O = dehypoxanthine futalosine + hypoxanthine</text>
        <dbReference type="Rhea" id="RHEA:25904"/>
        <dbReference type="ChEBI" id="CHEBI:15377"/>
        <dbReference type="ChEBI" id="CHEBI:17368"/>
        <dbReference type="ChEBI" id="CHEBI:58863"/>
        <dbReference type="ChEBI" id="CHEBI:58864"/>
        <dbReference type="EC" id="3.2.2.26"/>
    </reaction>
</comment>
<organism evidence="4 5">
    <name type="scientific">Desulfohalobium retbaense (strain ATCC 49708 / DSM 5692 / JCM 16813 / HR100)</name>
    <dbReference type="NCBI Taxonomy" id="485915"/>
    <lineage>
        <taxon>Bacteria</taxon>
        <taxon>Pseudomonadati</taxon>
        <taxon>Thermodesulfobacteriota</taxon>
        <taxon>Desulfovibrionia</taxon>
        <taxon>Desulfovibrionales</taxon>
        <taxon>Desulfohalobiaceae</taxon>
        <taxon>Desulfohalobium</taxon>
    </lineage>
</organism>
<keyword evidence="5" id="KW-1185">Reference proteome</keyword>
<dbReference type="GO" id="GO:0008782">
    <property type="term" value="F:adenosylhomocysteine nucleosidase activity"/>
    <property type="evidence" value="ECO:0007669"/>
    <property type="project" value="TreeGrafter"/>
</dbReference>
<dbReference type="InterPro" id="IPR019963">
    <property type="entry name" value="FL_hydrolase_MqnB"/>
</dbReference>
<reference evidence="4 5" key="2">
    <citation type="journal article" date="2010" name="Stand. Genomic Sci.">
        <title>Complete genome sequence of Desulfohalobium retbaense type strain (HR(100)).</title>
        <authorList>
            <person name="Spring S."/>
            <person name="Nolan M."/>
            <person name="Lapidus A."/>
            <person name="Glavina Del Rio T."/>
            <person name="Copeland A."/>
            <person name="Tice H."/>
            <person name="Cheng J.F."/>
            <person name="Lucas S."/>
            <person name="Land M."/>
            <person name="Chen F."/>
            <person name="Bruce D."/>
            <person name="Goodwin L."/>
            <person name="Pitluck S."/>
            <person name="Ivanova N."/>
            <person name="Mavromatis K."/>
            <person name="Mikhailova N."/>
            <person name="Pati A."/>
            <person name="Chen A."/>
            <person name="Palaniappan K."/>
            <person name="Hauser L."/>
            <person name="Chang Y.J."/>
            <person name="Jeffries C.D."/>
            <person name="Munk C."/>
            <person name="Kiss H."/>
            <person name="Chain P."/>
            <person name="Han C."/>
            <person name="Brettin T."/>
            <person name="Detter J.C."/>
            <person name="Schuler E."/>
            <person name="Goker M."/>
            <person name="Rohde M."/>
            <person name="Bristow J."/>
            <person name="Eisen J.A."/>
            <person name="Markowitz V."/>
            <person name="Hugenholtz P."/>
            <person name="Kyrpides N.C."/>
            <person name="Klenk H.P."/>
        </authorList>
    </citation>
    <scope>NUCLEOTIDE SEQUENCE [LARGE SCALE GENOMIC DNA]</scope>
    <source>
        <strain evidence="4 5">DSM 5692</strain>
    </source>
</reference>
<evidence type="ECO:0000259" key="3">
    <source>
        <dbReference type="Pfam" id="PF01048"/>
    </source>
</evidence>
<dbReference type="HAMAP" id="MF_00991">
    <property type="entry name" value="MqnB"/>
    <property type="match status" value="1"/>
</dbReference>
<dbReference type="EC" id="3.2.2.26" evidence="1 2"/>
<dbReference type="GO" id="GO:0009234">
    <property type="term" value="P:menaquinone biosynthetic process"/>
    <property type="evidence" value="ECO:0007669"/>
    <property type="project" value="UniProtKB-UniRule"/>
</dbReference>
<dbReference type="InterPro" id="IPR035994">
    <property type="entry name" value="Nucleoside_phosphorylase_sf"/>
</dbReference>
<evidence type="ECO:0000313" key="4">
    <source>
        <dbReference type="EMBL" id="ACV69696.1"/>
    </source>
</evidence>
<dbReference type="HOGENOM" id="CLU_031248_3_1_7"/>
<dbReference type="SUPFAM" id="SSF53167">
    <property type="entry name" value="Purine and uridine phosphorylases"/>
    <property type="match status" value="1"/>
</dbReference>